<sequence length="77" mass="8621">MAIRIALYVSSRSWKNFATKYYITFGDMGEIAYDESVTDDGEYESSEDGLDEDEIHRIIDNKIGDDTPPILPDVGGV</sequence>
<comment type="caution">
    <text evidence="1">The sequence shown here is derived from an EMBL/GenBank/DDBJ whole genome shotgun (WGS) entry which is preliminary data.</text>
</comment>
<gene>
    <name evidence="1" type="ORF">RhiirA4_482186</name>
</gene>
<accession>A0A2I1HKL0</accession>
<dbReference type="Proteomes" id="UP000234323">
    <property type="component" value="Unassembled WGS sequence"/>
</dbReference>
<evidence type="ECO:0000313" key="1">
    <source>
        <dbReference type="EMBL" id="PKY59435.1"/>
    </source>
</evidence>
<dbReference type="EMBL" id="LLXI01003563">
    <property type="protein sequence ID" value="PKY59435.1"/>
    <property type="molecule type" value="Genomic_DNA"/>
</dbReference>
<reference evidence="1 2" key="1">
    <citation type="submission" date="2015-10" db="EMBL/GenBank/DDBJ databases">
        <title>Genome analyses suggest a sexual origin of heterokaryosis in a supposedly ancient asexual fungus.</title>
        <authorList>
            <person name="Ropars J."/>
            <person name="Sedzielewska K."/>
            <person name="Noel J."/>
            <person name="Charron P."/>
            <person name="Farinelli L."/>
            <person name="Marton T."/>
            <person name="Kruger M."/>
            <person name="Pelin A."/>
            <person name="Brachmann A."/>
            <person name="Corradi N."/>
        </authorList>
    </citation>
    <scope>NUCLEOTIDE SEQUENCE [LARGE SCALE GENOMIC DNA]</scope>
    <source>
        <strain evidence="1 2">A4</strain>
    </source>
</reference>
<dbReference type="AlphaFoldDB" id="A0A2I1HKL0"/>
<organism evidence="1 2">
    <name type="scientific">Rhizophagus irregularis</name>
    <dbReference type="NCBI Taxonomy" id="588596"/>
    <lineage>
        <taxon>Eukaryota</taxon>
        <taxon>Fungi</taxon>
        <taxon>Fungi incertae sedis</taxon>
        <taxon>Mucoromycota</taxon>
        <taxon>Glomeromycotina</taxon>
        <taxon>Glomeromycetes</taxon>
        <taxon>Glomerales</taxon>
        <taxon>Glomeraceae</taxon>
        <taxon>Rhizophagus</taxon>
    </lineage>
</organism>
<evidence type="ECO:0000313" key="2">
    <source>
        <dbReference type="Proteomes" id="UP000234323"/>
    </source>
</evidence>
<name>A0A2I1HKL0_9GLOM</name>
<keyword evidence="2" id="KW-1185">Reference proteome</keyword>
<proteinExistence type="predicted"/>
<protein>
    <submittedName>
        <fullName evidence="1">Uncharacterized protein</fullName>
    </submittedName>
</protein>